<evidence type="ECO:0000313" key="2">
    <source>
        <dbReference type="Proteomes" id="UP000037035"/>
    </source>
</evidence>
<dbReference type="AlphaFoldDB" id="A0A0L6V958"/>
<keyword evidence="2" id="KW-1185">Reference proteome</keyword>
<sequence>MELRKKDTQSPTETVFLSTTLDAEWELRSTFARVATRNLLYNLYKHCGYDVPEGPHQE</sequence>
<name>A0A0L6V958_9BASI</name>
<organism evidence="1 2">
    <name type="scientific">Puccinia sorghi</name>
    <dbReference type="NCBI Taxonomy" id="27349"/>
    <lineage>
        <taxon>Eukaryota</taxon>
        <taxon>Fungi</taxon>
        <taxon>Dikarya</taxon>
        <taxon>Basidiomycota</taxon>
        <taxon>Pucciniomycotina</taxon>
        <taxon>Pucciniomycetes</taxon>
        <taxon>Pucciniales</taxon>
        <taxon>Pucciniaceae</taxon>
        <taxon>Puccinia</taxon>
    </lineage>
</organism>
<evidence type="ECO:0000313" key="1">
    <source>
        <dbReference type="EMBL" id="KNZ56655.1"/>
    </source>
</evidence>
<comment type="caution">
    <text evidence="1">The sequence shown here is derived from an EMBL/GenBank/DDBJ whole genome shotgun (WGS) entry which is preliminary data.</text>
</comment>
<gene>
    <name evidence="1" type="ORF">VP01_2352g3</name>
</gene>
<proteinExistence type="predicted"/>
<dbReference type="Proteomes" id="UP000037035">
    <property type="component" value="Unassembled WGS sequence"/>
</dbReference>
<dbReference type="VEuPathDB" id="FungiDB:VP01_2352g3"/>
<dbReference type="EMBL" id="LAVV01007228">
    <property type="protein sequence ID" value="KNZ56655.1"/>
    <property type="molecule type" value="Genomic_DNA"/>
</dbReference>
<accession>A0A0L6V958</accession>
<reference evidence="1 2" key="1">
    <citation type="submission" date="2015-08" db="EMBL/GenBank/DDBJ databases">
        <title>Next Generation Sequencing and Analysis of the Genome of Puccinia sorghi L Schw, the Causal Agent of Maize Common Rust.</title>
        <authorList>
            <person name="Rochi L."/>
            <person name="Burguener G."/>
            <person name="Darino M."/>
            <person name="Turjanski A."/>
            <person name="Kreff E."/>
            <person name="Dieguez M.J."/>
            <person name="Sacco F."/>
        </authorList>
    </citation>
    <scope>NUCLEOTIDE SEQUENCE [LARGE SCALE GENOMIC DNA]</scope>
    <source>
        <strain evidence="1 2">RO10H11247</strain>
    </source>
</reference>
<protein>
    <submittedName>
        <fullName evidence="1">Uncharacterized protein</fullName>
    </submittedName>
</protein>